<evidence type="ECO:0008006" key="4">
    <source>
        <dbReference type="Google" id="ProtNLM"/>
    </source>
</evidence>
<feature type="chain" id="PRO_5041357599" description="Secreted protein" evidence="1">
    <location>
        <begin position="24"/>
        <end position="79"/>
    </location>
</feature>
<feature type="signal peptide" evidence="1">
    <location>
        <begin position="1"/>
        <end position="23"/>
    </location>
</feature>
<keyword evidence="1" id="KW-0732">Signal</keyword>
<protein>
    <recommendedName>
        <fullName evidence="4">Secreted protein</fullName>
    </recommendedName>
</protein>
<proteinExistence type="predicted"/>
<name>A0AA36F291_OCTVU</name>
<evidence type="ECO:0000313" key="2">
    <source>
        <dbReference type="EMBL" id="CAI9722991.1"/>
    </source>
</evidence>
<evidence type="ECO:0000256" key="1">
    <source>
        <dbReference type="SAM" id="SignalP"/>
    </source>
</evidence>
<accession>A0AA36F291</accession>
<dbReference type="AlphaFoldDB" id="A0AA36F291"/>
<organism evidence="2 3">
    <name type="scientific">Octopus vulgaris</name>
    <name type="common">Common octopus</name>
    <dbReference type="NCBI Taxonomy" id="6645"/>
    <lineage>
        <taxon>Eukaryota</taxon>
        <taxon>Metazoa</taxon>
        <taxon>Spiralia</taxon>
        <taxon>Lophotrochozoa</taxon>
        <taxon>Mollusca</taxon>
        <taxon>Cephalopoda</taxon>
        <taxon>Coleoidea</taxon>
        <taxon>Octopodiformes</taxon>
        <taxon>Octopoda</taxon>
        <taxon>Incirrata</taxon>
        <taxon>Octopodidae</taxon>
        <taxon>Octopus</taxon>
    </lineage>
</organism>
<evidence type="ECO:0000313" key="3">
    <source>
        <dbReference type="Proteomes" id="UP001162480"/>
    </source>
</evidence>
<gene>
    <name evidence="2" type="ORF">OCTVUL_1B026040</name>
</gene>
<keyword evidence="3" id="KW-1185">Reference proteome</keyword>
<reference evidence="2" key="1">
    <citation type="submission" date="2023-08" db="EMBL/GenBank/DDBJ databases">
        <authorList>
            <person name="Alioto T."/>
            <person name="Alioto T."/>
            <person name="Gomez Garrido J."/>
        </authorList>
    </citation>
    <scope>NUCLEOTIDE SEQUENCE</scope>
</reference>
<dbReference type="Proteomes" id="UP001162480">
    <property type="component" value="Chromosome 5"/>
</dbReference>
<sequence length="79" mass="9308">MHIALTTVLQIWTFVNVFNLVLAPDREILAPTPHIMPFPVATSAKRKLRKIHYVVGDRSRLKSQRRIVFQYQKRFEATF</sequence>
<dbReference type="EMBL" id="OX597818">
    <property type="protein sequence ID" value="CAI9722991.1"/>
    <property type="molecule type" value="Genomic_DNA"/>
</dbReference>